<feature type="region of interest" description="Disordered" evidence="1">
    <location>
        <begin position="1"/>
        <end position="118"/>
    </location>
</feature>
<dbReference type="OrthoDB" id="275232at2"/>
<dbReference type="Proteomes" id="UP000316252">
    <property type="component" value="Unassembled WGS sequence"/>
</dbReference>
<protein>
    <submittedName>
        <fullName evidence="2">Uncharacterized protein</fullName>
    </submittedName>
</protein>
<proteinExistence type="predicted"/>
<evidence type="ECO:0000313" key="3">
    <source>
        <dbReference type="Proteomes" id="UP000316252"/>
    </source>
</evidence>
<feature type="compositionally biased region" description="Low complexity" evidence="1">
    <location>
        <begin position="21"/>
        <end position="34"/>
    </location>
</feature>
<evidence type="ECO:0000256" key="1">
    <source>
        <dbReference type="SAM" id="MobiDB-lite"/>
    </source>
</evidence>
<accession>A0A506Y761</accession>
<feature type="compositionally biased region" description="Low complexity" evidence="1">
    <location>
        <begin position="104"/>
        <end position="114"/>
    </location>
</feature>
<dbReference type="AlphaFoldDB" id="A0A506Y761"/>
<evidence type="ECO:0000313" key="2">
    <source>
        <dbReference type="EMBL" id="TPW77902.1"/>
    </source>
</evidence>
<dbReference type="RefSeq" id="WP_141162427.1">
    <property type="nucleotide sequence ID" value="NZ_VHQG01000001.1"/>
</dbReference>
<gene>
    <name evidence="2" type="ORF">FJ657_04475</name>
</gene>
<feature type="compositionally biased region" description="Basic and acidic residues" evidence="1">
    <location>
        <begin position="1"/>
        <end position="11"/>
    </location>
</feature>
<comment type="caution">
    <text evidence="2">The sequence shown here is derived from an EMBL/GenBank/DDBJ whole genome shotgun (WGS) entry which is preliminary data.</text>
</comment>
<reference evidence="2 3" key="1">
    <citation type="submission" date="2019-06" db="EMBL/GenBank/DDBJ databases">
        <authorList>
            <person name="Li F."/>
        </authorList>
    </citation>
    <scope>NUCLEOTIDE SEQUENCE [LARGE SCALE GENOMIC DNA]</scope>
    <source>
        <strain evidence="2 3">10F1D-1</strain>
    </source>
</reference>
<organism evidence="2 3">
    <name type="scientific">Schumannella soli</name>
    <dbReference type="NCBI Taxonomy" id="2590779"/>
    <lineage>
        <taxon>Bacteria</taxon>
        <taxon>Bacillati</taxon>
        <taxon>Actinomycetota</taxon>
        <taxon>Actinomycetes</taxon>
        <taxon>Micrococcales</taxon>
        <taxon>Microbacteriaceae</taxon>
        <taxon>Schumannella</taxon>
    </lineage>
</organism>
<dbReference type="EMBL" id="VHQG01000001">
    <property type="protein sequence ID" value="TPW77902.1"/>
    <property type="molecule type" value="Genomic_DNA"/>
</dbReference>
<feature type="compositionally biased region" description="Pro residues" evidence="1">
    <location>
        <begin position="35"/>
        <end position="45"/>
    </location>
</feature>
<name>A0A506Y761_9MICO</name>
<sequence length="271" mass="28906">MTPERPADRTTRSRFAPPEPASADDAAAPASAPTPTGPPALPPTGRPGVVPLAQHLSQAAVSGTARAGDQHSEAQHPAAQLPDAQSPDAHPDAPSTGADERDPATSSASTPRAAVEQAGHRVRALLHDVARRLPLRRTPPPPKVARVFDGHRDGVPCFAPERPVIVDREERETLLTLLRSGSVLVHAARPLRDDLGDVDVAVPADLRSDGTWIWSDAVAYYLEHHWIAPDAELVSHLRAAGPASPLDAETWRRLSAAIRPDAWEGTTWPLD</sequence>
<keyword evidence="3" id="KW-1185">Reference proteome</keyword>